<protein>
    <submittedName>
        <fullName evidence="2">PAS domain-containing protein</fullName>
    </submittedName>
</protein>
<keyword evidence="3" id="KW-1185">Reference proteome</keyword>
<gene>
    <name evidence="2" type="ORF">FE263_13075</name>
</gene>
<dbReference type="Proteomes" id="UP000305654">
    <property type="component" value="Unassembled WGS sequence"/>
</dbReference>
<evidence type="ECO:0000259" key="1">
    <source>
        <dbReference type="PROSITE" id="PS50112"/>
    </source>
</evidence>
<reference evidence="2 3" key="1">
    <citation type="submission" date="2019-05" db="EMBL/GenBank/DDBJ databases">
        <authorList>
            <person name="Pankratov T."/>
            <person name="Grouzdev D."/>
        </authorList>
    </citation>
    <scope>NUCLEOTIDE SEQUENCE [LARGE SCALE GENOMIC DNA]</scope>
    <source>
        <strain evidence="2 3">KEBCLARHB70R</strain>
    </source>
</reference>
<dbReference type="RefSeq" id="WP_138326462.1">
    <property type="nucleotide sequence ID" value="NZ_VCDI01000004.1"/>
</dbReference>
<dbReference type="SUPFAM" id="SSF55785">
    <property type="entry name" value="PYP-like sensor domain (PAS domain)"/>
    <property type="match status" value="1"/>
</dbReference>
<dbReference type="OrthoDB" id="329226at2"/>
<dbReference type="InterPro" id="IPR035965">
    <property type="entry name" value="PAS-like_dom_sf"/>
</dbReference>
<comment type="caution">
    <text evidence="2">The sequence shown here is derived from an EMBL/GenBank/DDBJ whole genome shotgun (WGS) entry which is preliminary data.</text>
</comment>
<dbReference type="InterPro" id="IPR000014">
    <property type="entry name" value="PAS"/>
</dbReference>
<evidence type="ECO:0000313" key="2">
    <source>
        <dbReference type="EMBL" id="TLU72055.1"/>
    </source>
</evidence>
<name>A0A5R9J351_9PROT</name>
<evidence type="ECO:0000313" key="3">
    <source>
        <dbReference type="Proteomes" id="UP000305654"/>
    </source>
</evidence>
<dbReference type="GO" id="GO:0006355">
    <property type="term" value="P:regulation of DNA-templated transcription"/>
    <property type="evidence" value="ECO:0007669"/>
    <property type="project" value="InterPro"/>
</dbReference>
<dbReference type="InterPro" id="IPR013767">
    <property type="entry name" value="PAS_fold"/>
</dbReference>
<proteinExistence type="predicted"/>
<dbReference type="AlphaFoldDB" id="A0A5R9J351"/>
<dbReference type="Pfam" id="PF00989">
    <property type="entry name" value="PAS"/>
    <property type="match status" value="1"/>
</dbReference>
<dbReference type="PROSITE" id="PS50112">
    <property type="entry name" value="PAS"/>
    <property type="match status" value="1"/>
</dbReference>
<organism evidence="2 3">
    <name type="scientific">Lichenicoccus roseus</name>
    <dbReference type="NCBI Taxonomy" id="2683649"/>
    <lineage>
        <taxon>Bacteria</taxon>
        <taxon>Pseudomonadati</taxon>
        <taxon>Pseudomonadota</taxon>
        <taxon>Alphaproteobacteria</taxon>
        <taxon>Acetobacterales</taxon>
        <taxon>Acetobacteraceae</taxon>
        <taxon>Lichenicoccus</taxon>
    </lineage>
</organism>
<dbReference type="EMBL" id="VCDI01000004">
    <property type="protein sequence ID" value="TLU72055.1"/>
    <property type="molecule type" value="Genomic_DNA"/>
</dbReference>
<feature type="domain" description="PAS" evidence="1">
    <location>
        <begin position="21"/>
        <end position="66"/>
    </location>
</feature>
<accession>A0A5R9J351</accession>
<dbReference type="CDD" id="cd00130">
    <property type="entry name" value="PAS"/>
    <property type="match status" value="1"/>
</dbReference>
<dbReference type="Gene3D" id="3.30.450.20">
    <property type="entry name" value="PAS domain"/>
    <property type="match status" value="1"/>
</dbReference>
<sequence>MPPSFDEVTLDLLDAATASELDDLPFGVIGFDRDGMIETYNAMESKLGGLSQERVIGRHLFQAIAPCMNNFMIAQRFEDEPDLDERIEYVLTFRMRPQPVILRLLQQRYRARRYIAILRRT</sequence>